<evidence type="ECO:0000256" key="3">
    <source>
        <dbReference type="SAM" id="Phobius"/>
    </source>
</evidence>
<comment type="similarity">
    <text evidence="1">Belongs to the ATP-dependent AMP-binding enzyme family.</text>
</comment>
<reference evidence="5 6" key="1">
    <citation type="journal article" date="2019" name="Environ. Microbiol.">
        <title>At the nexus of three kingdoms: the genome of the mycorrhizal fungus Gigaspora margarita provides insights into plant, endobacterial and fungal interactions.</title>
        <authorList>
            <person name="Venice F."/>
            <person name="Ghignone S."/>
            <person name="Salvioli di Fossalunga A."/>
            <person name="Amselem J."/>
            <person name="Novero M."/>
            <person name="Xianan X."/>
            <person name="Sedzielewska Toro K."/>
            <person name="Morin E."/>
            <person name="Lipzen A."/>
            <person name="Grigoriev I.V."/>
            <person name="Henrissat B."/>
            <person name="Martin F.M."/>
            <person name="Bonfante P."/>
        </authorList>
    </citation>
    <scope>NUCLEOTIDE SEQUENCE [LARGE SCALE GENOMIC DNA]</scope>
    <source>
        <strain evidence="5 6">BEG34</strain>
    </source>
</reference>
<feature type="transmembrane region" description="Helical" evidence="3">
    <location>
        <begin position="231"/>
        <end position="251"/>
    </location>
</feature>
<organism evidence="5 6">
    <name type="scientific">Gigaspora margarita</name>
    <dbReference type="NCBI Taxonomy" id="4874"/>
    <lineage>
        <taxon>Eukaryota</taxon>
        <taxon>Fungi</taxon>
        <taxon>Fungi incertae sedis</taxon>
        <taxon>Mucoromycota</taxon>
        <taxon>Glomeromycotina</taxon>
        <taxon>Glomeromycetes</taxon>
        <taxon>Diversisporales</taxon>
        <taxon>Gigasporaceae</taxon>
        <taxon>Gigaspora</taxon>
    </lineage>
</organism>
<dbReference type="InterPro" id="IPR000873">
    <property type="entry name" value="AMP-dep_synth/lig_dom"/>
</dbReference>
<evidence type="ECO:0000256" key="1">
    <source>
        <dbReference type="ARBA" id="ARBA00006432"/>
    </source>
</evidence>
<gene>
    <name evidence="5" type="ORF">F8M41_025863</name>
</gene>
<dbReference type="Gene3D" id="3.40.50.980">
    <property type="match status" value="3"/>
</dbReference>
<protein>
    <submittedName>
        <fullName evidence="5">Acetyl-CoA synthetase-like protein</fullName>
    </submittedName>
</protein>
<evidence type="ECO:0000256" key="2">
    <source>
        <dbReference type="ARBA" id="ARBA00022598"/>
    </source>
</evidence>
<dbReference type="SUPFAM" id="SSF56801">
    <property type="entry name" value="Acetyl-CoA synthetase-like"/>
    <property type="match status" value="1"/>
</dbReference>
<feature type="domain" description="AMP-dependent synthetase/ligase" evidence="4">
    <location>
        <begin position="31"/>
        <end position="285"/>
    </location>
</feature>
<evidence type="ECO:0000313" key="6">
    <source>
        <dbReference type="Proteomes" id="UP000439903"/>
    </source>
</evidence>
<comment type="caution">
    <text evidence="5">The sequence shown here is derived from an EMBL/GenBank/DDBJ whole genome shotgun (WGS) entry which is preliminary data.</text>
</comment>
<dbReference type="AlphaFoldDB" id="A0A8H3XKC7"/>
<name>A0A8H3XKC7_GIGMA</name>
<dbReference type="GO" id="GO:0016405">
    <property type="term" value="F:CoA-ligase activity"/>
    <property type="evidence" value="ECO:0007669"/>
    <property type="project" value="TreeGrafter"/>
</dbReference>
<dbReference type="PANTHER" id="PTHR24096">
    <property type="entry name" value="LONG-CHAIN-FATTY-ACID--COA LIGASE"/>
    <property type="match status" value="1"/>
</dbReference>
<keyword evidence="3" id="KW-0472">Membrane</keyword>
<dbReference type="Pfam" id="PF00501">
    <property type="entry name" value="AMP-binding"/>
    <property type="match status" value="2"/>
</dbReference>
<sequence>MIFKSKLPDIKISPEGIYQYMTSNPSGISDDKIIYVDGLTDKSYTFGKFKSESKKFAAGLLDEFKFKRGDVVAIFSPNQVDYPIVLMGTIVAGGKVTLVNPKCTPDQLSFQLTDSNASVLVTHPDLLTVVVSASIKTNVQILLFGDREINGYKPYRSELIKNYEIEPVVYAQEEAKTTTAYLCYSSGTTGKQKGVEITHRNVVTNLAQIINFEKDFGSHSIFMGVLPFYHIYALLCGIHLTLICGATAIVLPDFDVEIFCRCIEKYKINYIHVVPPIILRLVKDPIARKIPIKQAFGLTETTFSLYSDSNNIVEGSCGMLLQNMEAKLISDDGDDLEPNKPGELCVRGPNIMKGYLNNKDATDATFDKDGFLHTGDIAYVNDQGL</sequence>
<evidence type="ECO:0000313" key="5">
    <source>
        <dbReference type="EMBL" id="KAF0468090.1"/>
    </source>
</evidence>
<dbReference type="Gene3D" id="2.30.38.10">
    <property type="entry name" value="Luciferase, Domain 3"/>
    <property type="match status" value="1"/>
</dbReference>
<evidence type="ECO:0000259" key="4">
    <source>
        <dbReference type="Pfam" id="PF00501"/>
    </source>
</evidence>
<keyword evidence="2" id="KW-0436">Ligase</keyword>
<keyword evidence="3" id="KW-0812">Transmembrane</keyword>
<dbReference type="PANTHER" id="PTHR24096:SF149">
    <property type="entry name" value="AMP-BINDING DOMAIN-CONTAINING PROTEIN-RELATED"/>
    <property type="match status" value="1"/>
</dbReference>
<dbReference type="Proteomes" id="UP000439903">
    <property type="component" value="Unassembled WGS sequence"/>
</dbReference>
<keyword evidence="3" id="KW-1133">Transmembrane helix</keyword>
<keyword evidence="6" id="KW-1185">Reference proteome</keyword>
<dbReference type="OrthoDB" id="10253115at2759"/>
<feature type="domain" description="AMP-dependent synthetase/ligase" evidence="4">
    <location>
        <begin position="290"/>
        <end position="356"/>
    </location>
</feature>
<dbReference type="EMBL" id="WTPW01000945">
    <property type="protein sequence ID" value="KAF0468090.1"/>
    <property type="molecule type" value="Genomic_DNA"/>
</dbReference>
<accession>A0A8H3XKC7</accession>
<proteinExistence type="inferred from homology"/>